<gene>
    <name evidence="1" type="ORF">RHSP_80700</name>
</gene>
<dbReference type="AlphaFoldDB" id="N6UHW2"/>
<dbReference type="Proteomes" id="UP000012429">
    <property type="component" value="Unassembled WGS sequence"/>
</dbReference>
<proteinExistence type="predicted"/>
<keyword evidence="2" id="KW-1185">Reference proteome</keyword>
<comment type="caution">
    <text evidence="1">The sequence shown here is derived from an EMBL/GenBank/DDBJ whole genome shotgun (WGS) entry which is preliminary data.</text>
</comment>
<protein>
    <submittedName>
        <fullName evidence="1">Uncharacterized protein</fullName>
    </submittedName>
</protein>
<sequence length="299" mass="32916">MVVGGHAGKQDFREFDPEIVQRGAKAGQRRLQEFGARRLAKADDGDIATGNDASLHDTPIEADRHQLIDQDHSRRPVFQAKQFIGDLIATLFARFGADDQRRIIGDAMPLQCTAIAFYEDEAEIDVAGGRADGNATVPARDEAVDGAIGDAVEIQVGPRMLHAREAAAKRRERNFRLGEHIEALVDALRLGEDQRIDDAPCHHAFQIFVRVFVMRAGEHDQIEIVPREYALQAARHGQEEVVAILDRFPAGLDHQADDIRRALPQAASGLVGHIAELFCGREHALAGLFVHIRLAVQCA</sequence>
<evidence type="ECO:0000313" key="2">
    <source>
        <dbReference type="Proteomes" id="UP000012429"/>
    </source>
</evidence>
<dbReference type="EMBL" id="AQHN01000001">
    <property type="protein sequence ID" value="ENN89833.1"/>
    <property type="molecule type" value="Genomic_DNA"/>
</dbReference>
<evidence type="ECO:0000313" key="1">
    <source>
        <dbReference type="EMBL" id="ENN89833.1"/>
    </source>
</evidence>
<accession>N6UHW2</accession>
<dbReference type="STRING" id="363754.RHSP_80700"/>
<reference evidence="1 2" key="1">
    <citation type="journal article" date="2012" name="BMC Genomics">
        <title>Genomic basis of broad host range and environmental adaptability of Rhizobium tropici CIAT 899 and Rhizobium sp. PRF 81 which are used in inoculants for common bean (Phaseolus vulgaris L.).</title>
        <authorList>
            <person name="Ormeno-Orrillo E."/>
            <person name="Menna P."/>
            <person name="Almeida L.G."/>
            <person name="Ollero F.J."/>
            <person name="Nicolas M.F."/>
            <person name="Pains Rodrigues E."/>
            <person name="Shigueyoshi Nakatani A."/>
            <person name="Silva Batista J.S."/>
            <person name="Oliveira Chueire L.M."/>
            <person name="Souza R.C."/>
            <person name="Ribeiro Vasconcelos A.T."/>
            <person name="Megias M."/>
            <person name="Hungria M."/>
            <person name="Martinez-Romero E."/>
        </authorList>
    </citation>
    <scope>NUCLEOTIDE SEQUENCE [LARGE SCALE GENOMIC DNA]</scope>
    <source>
        <strain evidence="1 2">PRF 81</strain>
    </source>
</reference>
<organism evidence="1 2">
    <name type="scientific">Rhizobium freirei PRF 81</name>
    <dbReference type="NCBI Taxonomy" id="363754"/>
    <lineage>
        <taxon>Bacteria</taxon>
        <taxon>Pseudomonadati</taxon>
        <taxon>Pseudomonadota</taxon>
        <taxon>Alphaproteobacteria</taxon>
        <taxon>Hyphomicrobiales</taxon>
        <taxon>Rhizobiaceae</taxon>
        <taxon>Rhizobium/Agrobacterium group</taxon>
        <taxon>Rhizobium</taxon>
    </lineage>
</organism>
<name>N6UHW2_9HYPH</name>